<dbReference type="PRINTS" id="PR00099">
    <property type="entry name" value="CPSGATASE"/>
</dbReference>
<dbReference type="GO" id="GO:0005524">
    <property type="term" value="F:ATP binding"/>
    <property type="evidence" value="ECO:0007669"/>
    <property type="project" value="UniProtKB-UniRule"/>
</dbReference>
<feature type="binding site" evidence="8">
    <location>
        <position position="307"/>
    </location>
    <ligand>
        <name>L-glutamine</name>
        <dbReference type="ChEBI" id="CHEBI:58359"/>
    </ligand>
</feature>
<keyword evidence="5 8" id="KW-0067">ATP-binding</keyword>
<evidence type="ECO:0000256" key="6">
    <source>
        <dbReference type="ARBA" id="ARBA00022962"/>
    </source>
</evidence>
<name>A0A224ABL7_9FLAO</name>
<dbReference type="InterPro" id="IPR006274">
    <property type="entry name" value="CarbamoylP_synth_ssu"/>
</dbReference>
<comment type="subunit">
    <text evidence="8">Composed of two chains; the small (or glutamine) chain promotes the hydrolysis of glutamine to ammonia, which is used by the large (or ammonia) chain to synthesize carbamoyl phosphate. Tetramer of heterodimers (alpha,beta)4.</text>
</comment>
<evidence type="ECO:0000256" key="2">
    <source>
        <dbReference type="ARBA" id="ARBA00007800"/>
    </source>
</evidence>
<sequence length="377" mass="43462">MPYPIYMEKMEKNKEKIKKAILVLEDGTRYEADYFGAPVSSSGEVVFNTAMTGYPESITDPSYKGQILTYTYPIIGNYGIPSFSYTKEFISEFYESDRIQVSGLIISYYSNRPYHWNMNQSLSNWLYENEIPGLYGVDTRFIAKKLRKNGGSMLGKILMRNEDLPFYDPNQDNLSEKVSIHEKIMYGNGKYKILLVDFGLKNNILRCLLRRDCSIIRVPWDYNFIKDEYDGLILSNGPGNPKIYEKPIHYLRLALKKKQPIFGICLGNQLLGIAAGGETYKLKYAHRSHNQPVISLETGKSFITSQNHGYVLDTRNLSGEWKIFFRNLNDNTCEGIIHNNKPFFSVQFHPEASSGPQDTEFLFDIFIDLIKKSKYNT</sequence>
<gene>
    <name evidence="8 10" type="primary">carA</name>
    <name evidence="10" type="ORF">STAT_329</name>
</gene>
<evidence type="ECO:0000256" key="3">
    <source>
        <dbReference type="ARBA" id="ARBA00022598"/>
    </source>
</evidence>
<comment type="pathway">
    <text evidence="1 8">Amino-acid biosynthesis; L-arginine biosynthesis; carbamoyl phosphate from bicarbonate: step 1/1.</text>
</comment>
<evidence type="ECO:0000259" key="9">
    <source>
        <dbReference type="SMART" id="SM01097"/>
    </source>
</evidence>
<evidence type="ECO:0000313" key="10">
    <source>
        <dbReference type="EMBL" id="BBA17257.1"/>
    </source>
</evidence>
<keyword evidence="8" id="KW-0055">Arginine biosynthesis</keyword>
<dbReference type="Gene3D" id="3.50.30.20">
    <property type="entry name" value="Carbamoyl-phosphate synthase small subunit, N-terminal domain"/>
    <property type="match status" value="1"/>
</dbReference>
<evidence type="ECO:0000256" key="4">
    <source>
        <dbReference type="ARBA" id="ARBA00022741"/>
    </source>
</evidence>
<feature type="active site" evidence="8">
    <location>
        <position position="349"/>
    </location>
</feature>
<dbReference type="PRINTS" id="PR00097">
    <property type="entry name" value="ANTSNTHASEII"/>
</dbReference>
<dbReference type="InterPro" id="IPR036480">
    <property type="entry name" value="CarbP_synth_ssu_N_sf"/>
</dbReference>
<comment type="function">
    <text evidence="8">Small subunit of the glutamine-dependent carbamoyl phosphate synthetase (CPSase). CPSase catalyzes the formation of carbamoyl phosphate from the ammonia moiety of glutamine, carbonate, and phosphate donated by ATP, constituting the first step of 2 biosynthetic pathways, one leading to arginine and/or urea and the other to pyrimidine nucleotides. The small subunit (glutamine amidotransferase) binds and cleaves glutamine to supply the large subunit with the substrate ammonia.</text>
</comment>
<keyword evidence="6 8" id="KW-0315">Glutamine amidotransferase</keyword>
<dbReference type="SUPFAM" id="SSF52317">
    <property type="entry name" value="Class I glutamine amidotransferase-like"/>
    <property type="match status" value="1"/>
</dbReference>
<dbReference type="PRINTS" id="PR00096">
    <property type="entry name" value="GATASE"/>
</dbReference>
<dbReference type="AlphaFoldDB" id="A0A224ABL7"/>
<dbReference type="GO" id="GO:0004088">
    <property type="term" value="F:carbamoyl-phosphate synthase (glutamine-hydrolyzing) activity"/>
    <property type="evidence" value="ECO:0007669"/>
    <property type="project" value="UniProtKB-UniRule"/>
</dbReference>
<evidence type="ECO:0000256" key="1">
    <source>
        <dbReference type="ARBA" id="ARBA00005077"/>
    </source>
</evidence>
<dbReference type="InterPro" id="IPR017926">
    <property type="entry name" value="GATASE"/>
</dbReference>
<dbReference type="EC" id="6.3.5.5" evidence="8"/>
<keyword evidence="11" id="KW-1185">Reference proteome</keyword>
<evidence type="ECO:0000256" key="8">
    <source>
        <dbReference type="HAMAP-Rule" id="MF_01209"/>
    </source>
</evidence>
<dbReference type="InterPro" id="IPR050472">
    <property type="entry name" value="Anth_synth/Amidotransfase"/>
</dbReference>
<dbReference type="NCBIfam" id="TIGR01368">
    <property type="entry name" value="CPSaseIIsmall"/>
    <property type="match status" value="1"/>
</dbReference>
<reference evidence="10 11" key="1">
    <citation type="submission" date="2014-06" db="EMBL/GenBank/DDBJ databases">
        <title>Genome sequence of the intracellular symbiont Blattabacterium cuenoti, strain STAT from the wood feeding cockroach Salganea taiwanensis taiwanensis.</title>
        <authorList>
            <person name="Kinjo Y."/>
            <person name="Ohkuma M."/>
            <person name="Tokuda G."/>
        </authorList>
    </citation>
    <scope>NUCLEOTIDE SEQUENCE [LARGE SCALE GENOMIC DNA]</scope>
    <source>
        <strain evidence="10 11">STAT</strain>
    </source>
</reference>
<dbReference type="GO" id="GO:0006541">
    <property type="term" value="P:glutamine metabolic process"/>
    <property type="evidence" value="ECO:0007669"/>
    <property type="project" value="InterPro"/>
</dbReference>
<evidence type="ECO:0000313" key="11">
    <source>
        <dbReference type="Proteomes" id="UP000263619"/>
    </source>
</evidence>
<dbReference type="PROSITE" id="PS51273">
    <property type="entry name" value="GATASE_TYPE_1"/>
    <property type="match status" value="1"/>
</dbReference>
<dbReference type="GO" id="GO:0006526">
    <property type="term" value="P:L-arginine biosynthetic process"/>
    <property type="evidence" value="ECO:0007669"/>
    <property type="project" value="UniProtKB-UniRule"/>
</dbReference>
<dbReference type="UniPathway" id="UPA00070">
    <property type="reaction ID" value="UER00115"/>
</dbReference>
<dbReference type="EMBL" id="AP014608">
    <property type="protein sequence ID" value="BBA17257.1"/>
    <property type="molecule type" value="Genomic_DNA"/>
</dbReference>
<dbReference type="RefSeq" id="WP_394798177.1">
    <property type="nucleotide sequence ID" value="NZ_AP014608.1"/>
</dbReference>
<keyword evidence="8" id="KW-0665">Pyrimidine biosynthesis</keyword>
<feature type="binding site" evidence="8">
    <location>
        <position position="310"/>
    </location>
    <ligand>
        <name>L-glutamine</name>
        <dbReference type="ChEBI" id="CHEBI:58359"/>
    </ligand>
</feature>
<comment type="similarity">
    <text evidence="2 8">Belongs to the CarA family.</text>
</comment>
<protein>
    <recommendedName>
        <fullName evidence="8">Carbamoyl phosphate synthase small chain</fullName>
        <ecNumber evidence="8">6.3.5.5</ecNumber>
    </recommendedName>
    <alternativeName>
        <fullName evidence="8">Carbamoyl phosphate synthetase glutamine chain</fullName>
    </alternativeName>
</protein>
<feature type="active site" evidence="8">
    <location>
        <position position="351"/>
    </location>
</feature>
<feature type="domain" description="Carbamoyl-phosphate synthase small subunit N-terminal" evidence="9">
    <location>
        <begin position="18"/>
        <end position="158"/>
    </location>
</feature>
<dbReference type="InterPro" id="IPR035686">
    <property type="entry name" value="CPSase_GATase1"/>
</dbReference>
<feature type="region of interest" description="CPSase" evidence="8">
    <location>
        <begin position="1"/>
        <end position="191"/>
    </location>
</feature>
<comment type="pathway">
    <text evidence="8">Pyrimidine metabolism; UMP biosynthesis via de novo pathway; (S)-dihydroorotate from bicarbonate: step 1/3.</text>
</comment>
<dbReference type="SUPFAM" id="SSF52021">
    <property type="entry name" value="Carbamoyl phosphate synthetase, small subunit N-terminal domain"/>
    <property type="match status" value="1"/>
</dbReference>
<evidence type="ECO:0000256" key="7">
    <source>
        <dbReference type="ARBA" id="ARBA00048816"/>
    </source>
</evidence>
<dbReference type="InterPro" id="IPR002474">
    <property type="entry name" value="CarbamoylP_synth_ssu_N"/>
</dbReference>
<keyword evidence="8" id="KW-0028">Amino-acid biosynthesis</keyword>
<dbReference type="GO" id="GO:0044205">
    <property type="term" value="P:'de novo' UMP biosynthetic process"/>
    <property type="evidence" value="ECO:0007669"/>
    <property type="project" value="UniProtKB-UniRule"/>
</dbReference>
<dbReference type="NCBIfam" id="NF009475">
    <property type="entry name" value="PRK12838.1"/>
    <property type="match status" value="1"/>
</dbReference>
<feature type="binding site" evidence="8">
    <location>
        <position position="309"/>
    </location>
    <ligand>
        <name>L-glutamine</name>
        <dbReference type="ChEBI" id="CHEBI:58359"/>
    </ligand>
</feature>
<proteinExistence type="inferred from homology"/>
<feature type="binding site" evidence="8">
    <location>
        <position position="237"/>
    </location>
    <ligand>
        <name>L-glutamine</name>
        <dbReference type="ChEBI" id="CHEBI:58359"/>
    </ligand>
</feature>
<keyword evidence="4 8" id="KW-0547">Nucleotide-binding</keyword>
<dbReference type="Pfam" id="PF00117">
    <property type="entry name" value="GATase"/>
    <property type="match status" value="1"/>
</dbReference>
<evidence type="ECO:0000256" key="5">
    <source>
        <dbReference type="ARBA" id="ARBA00022840"/>
    </source>
</evidence>
<dbReference type="PANTHER" id="PTHR43418">
    <property type="entry name" value="MULTIFUNCTIONAL TRYPTOPHAN BIOSYNTHESIS PROTEIN-RELATED"/>
    <property type="match status" value="1"/>
</dbReference>
<dbReference type="UniPathway" id="UPA00068">
    <property type="reaction ID" value="UER00171"/>
</dbReference>
<dbReference type="GO" id="GO:0006207">
    <property type="term" value="P:'de novo' pyrimidine nucleobase biosynthetic process"/>
    <property type="evidence" value="ECO:0007669"/>
    <property type="project" value="InterPro"/>
</dbReference>
<dbReference type="InterPro" id="IPR029062">
    <property type="entry name" value="Class_I_gatase-like"/>
</dbReference>
<dbReference type="Gene3D" id="3.40.50.880">
    <property type="match status" value="1"/>
</dbReference>
<dbReference type="GO" id="GO:0004359">
    <property type="term" value="F:glutaminase activity"/>
    <property type="evidence" value="ECO:0007669"/>
    <property type="project" value="RHEA"/>
</dbReference>
<keyword evidence="3 8" id="KW-0436">Ligase</keyword>
<comment type="catalytic activity">
    <reaction evidence="7 8">
        <text>hydrogencarbonate + L-glutamine + 2 ATP + H2O = carbamoyl phosphate + L-glutamate + 2 ADP + phosphate + 2 H(+)</text>
        <dbReference type="Rhea" id="RHEA:18633"/>
        <dbReference type="ChEBI" id="CHEBI:15377"/>
        <dbReference type="ChEBI" id="CHEBI:15378"/>
        <dbReference type="ChEBI" id="CHEBI:17544"/>
        <dbReference type="ChEBI" id="CHEBI:29985"/>
        <dbReference type="ChEBI" id="CHEBI:30616"/>
        <dbReference type="ChEBI" id="CHEBI:43474"/>
        <dbReference type="ChEBI" id="CHEBI:58228"/>
        <dbReference type="ChEBI" id="CHEBI:58359"/>
        <dbReference type="ChEBI" id="CHEBI:456216"/>
        <dbReference type="EC" id="6.3.5.5"/>
    </reaction>
</comment>
<feature type="binding site" evidence="8">
    <location>
        <position position="62"/>
    </location>
    <ligand>
        <name>L-glutamine</name>
        <dbReference type="ChEBI" id="CHEBI:58359"/>
    </ligand>
</feature>
<comment type="catalytic activity">
    <reaction evidence="8">
        <text>L-glutamine + H2O = L-glutamate + NH4(+)</text>
        <dbReference type="Rhea" id="RHEA:15889"/>
        <dbReference type="ChEBI" id="CHEBI:15377"/>
        <dbReference type="ChEBI" id="CHEBI:28938"/>
        <dbReference type="ChEBI" id="CHEBI:29985"/>
        <dbReference type="ChEBI" id="CHEBI:58359"/>
    </reaction>
</comment>
<dbReference type="CDD" id="cd01744">
    <property type="entry name" value="GATase1_CPSase"/>
    <property type="match status" value="1"/>
</dbReference>
<dbReference type="HAMAP" id="MF_01209">
    <property type="entry name" value="CPSase_S_chain"/>
    <property type="match status" value="1"/>
</dbReference>
<feature type="binding site" evidence="8">
    <location>
        <position position="239"/>
    </location>
    <ligand>
        <name>L-glutamine</name>
        <dbReference type="ChEBI" id="CHEBI:58359"/>
    </ligand>
</feature>
<dbReference type="SMART" id="SM01097">
    <property type="entry name" value="CPSase_sm_chain"/>
    <property type="match status" value="1"/>
</dbReference>
<dbReference type="Proteomes" id="UP000263619">
    <property type="component" value="Chromosome"/>
</dbReference>
<feature type="binding site" evidence="8">
    <location>
        <position position="269"/>
    </location>
    <ligand>
        <name>L-glutamine</name>
        <dbReference type="ChEBI" id="CHEBI:58359"/>
    </ligand>
</feature>
<feature type="active site" description="Nucleophile" evidence="8">
    <location>
        <position position="265"/>
    </location>
</feature>
<dbReference type="PANTHER" id="PTHR43418:SF7">
    <property type="entry name" value="CARBAMOYL-PHOSPHATE SYNTHASE SMALL CHAIN"/>
    <property type="match status" value="1"/>
</dbReference>
<accession>A0A224ABL7</accession>
<feature type="binding site" evidence="8">
    <location>
        <position position="266"/>
    </location>
    <ligand>
        <name>L-glutamine</name>
        <dbReference type="ChEBI" id="CHEBI:58359"/>
    </ligand>
</feature>
<dbReference type="Pfam" id="PF00988">
    <property type="entry name" value="CPSase_sm_chain"/>
    <property type="match status" value="1"/>
</dbReference>
<organism evidence="10 11">
    <name type="scientific">Blattabacterium cuenoti STAT</name>
    <dbReference type="NCBI Taxonomy" id="1457030"/>
    <lineage>
        <taxon>Bacteria</taxon>
        <taxon>Pseudomonadati</taxon>
        <taxon>Bacteroidota</taxon>
        <taxon>Flavobacteriia</taxon>
        <taxon>Flavobacteriales</taxon>
        <taxon>Blattabacteriaceae</taxon>
        <taxon>Blattabacterium</taxon>
    </lineage>
</organism>